<evidence type="ECO:0000256" key="6">
    <source>
        <dbReference type="ARBA" id="ARBA00022777"/>
    </source>
</evidence>
<feature type="site" description="Transition state stabilizer" evidence="9">
    <location>
        <position position="216"/>
    </location>
</feature>
<sequence length="269" mass="28884">MSYVVIKCGGSIVDSLPDSFYENLVAIQKEGAWKPVIVHGGGPSITNLLDQIDIPTQFVQGLRVTTNQVLEVVEMALSGSVNKQMVQQIAKAGGKAFGWSGVDGGFLKAKPASNVKALGFVGEIHEVETSYVEQLTNLGLIPVISPISMDVNGQKYNINADVAAASIAQALQARLCFISNISGIYNKNQNIVHEATREEIQDMISEKVIIGGMIPKVLSAIDALEKGVPEVAIVNGLEPNNLQQFLEGKAIGTRLYLGKEGMEYVESNR</sequence>
<name>A0A516KKA1_9BACI</name>
<dbReference type="InterPro" id="IPR004662">
    <property type="entry name" value="AcgluKinase_fam"/>
</dbReference>
<dbReference type="RefSeq" id="WP_143896728.1">
    <property type="nucleotide sequence ID" value="NZ_CP041666.1"/>
</dbReference>
<feature type="binding site" evidence="9">
    <location>
        <position position="157"/>
    </location>
    <ligand>
        <name>substrate</name>
    </ligand>
</feature>
<evidence type="ECO:0000313" key="12">
    <source>
        <dbReference type="Proteomes" id="UP000315215"/>
    </source>
</evidence>
<evidence type="ECO:0000256" key="3">
    <source>
        <dbReference type="ARBA" id="ARBA00022605"/>
    </source>
</evidence>
<feature type="site" description="Transition state stabilizer" evidence="9">
    <location>
        <position position="7"/>
    </location>
</feature>
<evidence type="ECO:0000313" key="11">
    <source>
        <dbReference type="EMBL" id="QDP41815.1"/>
    </source>
</evidence>
<accession>A0A516KKA1</accession>
<comment type="function">
    <text evidence="9">Catalyzes the ATP-dependent phosphorylation of N-acetyl-L-glutamate.</text>
</comment>
<keyword evidence="7 9" id="KW-0067">ATP-binding</keyword>
<feature type="binding site" evidence="9">
    <location>
        <position position="63"/>
    </location>
    <ligand>
        <name>substrate</name>
    </ligand>
</feature>
<dbReference type="Proteomes" id="UP000315215">
    <property type="component" value="Chromosome"/>
</dbReference>
<dbReference type="Pfam" id="PF00696">
    <property type="entry name" value="AA_kinase"/>
    <property type="match status" value="1"/>
</dbReference>
<gene>
    <name evidence="9 11" type="primary">argB</name>
    <name evidence="11" type="ORF">FN924_17535</name>
</gene>
<evidence type="ECO:0000256" key="7">
    <source>
        <dbReference type="ARBA" id="ARBA00022840"/>
    </source>
</evidence>
<comment type="catalytic activity">
    <reaction evidence="8 9">
        <text>N-acetyl-L-glutamate + ATP = N-acetyl-L-glutamyl 5-phosphate + ADP</text>
        <dbReference type="Rhea" id="RHEA:14629"/>
        <dbReference type="ChEBI" id="CHEBI:30616"/>
        <dbReference type="ChEBI" id="CHEBI:44337"/>
        <dbReference type="ChEBI" id="CHEBI:57936"/>
        <dbReference type="ChEBI" id="CHEBI:456216"/>
        <dbReference type="EC" id="2.7.2.8"/>
    </reaction>
</comment>
<dbReference type="AlphaFoldDB" id="A0A516KKA1"/>
<dbReference type="Gene3D" id="3.40.1160.10">
    <property type="entry name" value="Acetylglutamate kinase-like"/>
    <property type="match status" value="1"/>
</dbReference>
<dbReference type="NCBIfam" id="TIGR00761">
    <property type="entry name" value="argB"/>
    <property type="match status" value="1"/>
</dbReference>
<feature type="binding site" evidence="9">
    <location>
        <begin position="41"/>
        <end position="42"/>
    </location>
    <ligand>
        <name>substrate</name>
    </ligand>
</feature>
<keyword evidence="3 9" id="KW-0028">Amino-acid biosynthesis</keyword>
<protein>
    <recommendedName>
        <fullName evidence="9">Acetylglutamate kinase</fullName>
        <ecNumber evidence="9">2.7.2.8</ecNumber>
    </recommendedName>
    <alternativeName>
        <fullName evidence="9">N-acetyl-L-glutamate 5-phosphotransferase</fullName>
    </alternativeName>
    <alternativeName>
        <fullName evidence="9">NAG kinase</fullName>
        <shortName evidence="9">NAGK</shortName>
    </alternativeName>
</protein>
<evidence type="ECO:0000259" key="10">
    <source>
        <dbReference type="Pfam" id="PF00696"/>
    </source>
</evidence>
<evidence type="ECO:0000256" key="4">
    <source>
        <dbReference type="ARBA" id="ARBA00022679"/>
    </source>
</evidence>
<dbReference type="UniPathway" id="UPA00068">
    <property type="reaction ID" value="UER00107"/>
</dbReference>
<dbReference type="KEGG" id="aqt:FN924_17535"/>
<dbReference type="HAMAP" id="MF_00082">
    <property type="entry name" value="ArgB"/>
    <property type="match status" value="1"/>
</dbReference>
<dbReference type="OrthoDB" id="9803155at2"/>
<proteinExistence type="inferred from homology"/>
<keyword evidence="6 9" id="KW-0418">Kinase</keyword>
<reference evidence="11 12" key="1">
    <citation type="submission" date="2019-07" db="EMBL/GenBank/DDBJ databases">
        <authorList>
            <person name="Li J."/>
        </authorList>
    </citation>
    <scope>NUCLEOTIDE SEQUENCE [LARGE SCALE GENOMIC DNA]</scope>
    <source>
        <strain evidence="11 12">TKL69</strain>
    </source>
</reference>
<comment type="similarity">
    <text evidence="9">Belongs to the acetylglutamate kinase family. ArgB subfamily.</text>
</comment>
<dbReference type="CDD" id="cd04238">
    <property type="entry name" value="AAK_NAGK-like"/>
    <property type="match status" value="1"/>
</dbReference>
<dbReference type="GO" id="GO:0042450">
    <property type="term" value="P:L-arginine biosynthetic process via ornithine"/>
    <property type="evidence" value="ECO:0007669"/>
    <property type="project" value="UniProtKB-UniRule"/>
</dbReference>
<evidence type="ECO:0000256" key="8">
    <source>
        <dbReference type="ARBA" id="ARBA00048141"/>
    </source>
</evidence>
<dbReference type="FunFam" id="3.40.1160.10:FF:000004">
    <property type="entry name" value="Acetylglutamate kinase"/>
    <property type="match status" value="1"/>
</dbReference>
<dbReference type="PIRSF" id="PIRSF000728">
    <property type="entry name" value="NAGK"/>
    <property type="match status" value="1"/>
</dbReference>
<dbReference type="EC" id="2.7.2.8" evidence="9"/>
<comment type="subcellular location">
    <subcellularLocation>
        <location evidence="9">Cytoplasm</location>
    </subcellularLocation>
</comment>
<keyword evidence="12" id="KW-1185">Reference proteome</keyword>
<keyword evidence="4 9" id="KW-0808">Transferase</keyword>
<keyword evidence="5 9" id="KW-0547">Nucleotide-binding</keyword>
<dbReference type="GO" id="GO:0005737">
    <property type="term" value="C:cytoplasm"/>
    <property type="evidence" value="ECO:0007669"/>
    <property type="project" value="UniProtKB-SubCell"/>
</dbReference>
<dbReference type="InterPro" id="IPR037528">
    <property type="entry name" value="ArgB"/>
</dbReference>
<dbReference type="PANTHER" id="PTHR23342:SF0">
    <property type="entry name" value="N-ACETYLGLUTAMATE SYNTHASE, MITOCHONDRIAL"/>
    <property type="match status" value="1"/>
</dbReference>
<dbReference type="InterPro" id="IPR001048">
    <property type="entry name" value="Asp/Glu/Uridylate_kinase"/>
</dbReference>
<organism evidence="11 12">
    <name type="scientific">Radiobacillus deserti</name>
    <dbReference type="NCBI Taxonomy" id="2594883"/>
    <lineage>
        <taxon>Bacteria</taxon>
        <taxon>Bacillati</taxon>
        <taxon>Bacillota</taxon>
        <taxon>Bacilli</taxon>
        <taxon>Bacillales</taxon>
        <taxon>Bacillaceae</taxon>
        <taxon>Radiobacillus</taxon>
    </lineage>
</organism>
<evidence type="ECO:0000256" key="2">
    <source>
        <dbReference type="ARBA" id="ARBA00022571"/>
    </source>
</evidence>
<dbReference type="SUPFAM" id="SSF53633">
    <property type="entry name" value="Carbamate kinase-like"/>
    <property type="match status" value="1"/>
</dbReference>
<dbReference type="PANTHER" id="PTHR23342">
    <property type="entry name" value="N-ACETYLGLUTAMATE SYNTHASE"/>
    <property type="match status" value="1"/>
</dbReference>
<dbReference type="GO" id="GO:0003991">
    <property type="term" value="F:acetylglutamate kinase activity"/>
    <property type="evidence" value="ECO:0007669"/>
    <property type="project" value="UniProtKB-UniRule"/>
</dbReference>
<evidence type="ECO:0000256" key="9">
    <source>
        <dbReference type="HAMAP-Rule" id="MF_00082"/>
    </source>
</evidence>
<evidence type="ECO:0000256" key="1">
    <source>
        <dbReference type="ARBA" id="ARBA00004828"/>
    </source>
</evidence>
<dbReference type="InterPro" id="IPR036393">
    <property type="entry name" value="AceGlu_kinase-like_sf"/>
</dbReference>
<feature type="domain" description="Aspartate/glutamate/uridylate kinase" evidence="10">
    <location>
        <begin position="3"/>
        <end position="235"/>
    </location>
</feature>
<keyword evidence="9" id="KW-0963">Cytoplasm</keyword>
<dbReference type="EMBL" id="CP041666">
    <property type="protein sequence ID" value="QDP41815.1"/>
    <property type="molecule type" value="Genomic_DNA"/>
</dbReference>
<dbReference type="GO" id="GO:0005524">
    <property type="term" value="F:ATP binding"/>
    <property type="evidence" value="ECO:0007669"/>
    <property type="project" value="UniProtKB-UniRule"/>
</dbReference>
<comment type="pathway">
    <text evidence="1 9">Amino-acid biosynthesis; L-arginine biosynthesis; N(2)-acetyl-L-ornithine from L-glutamate: step 2/4.</text>
</comment>
<evidence type="ECO:0000256" key="5">
    <source>
        <dbReference type="ARBA" id="ARBA00022741"/>
    </source>
</evidence>
<keyword evidence="2 9" id="KW-0055">Arginine biosynthesis</keyword>